<protein>
    <recommendedName>
        <fullName evidence="5">UvrD-like helicase ATP-binding domain-containing protein</fullName>
    </recommendedName>
</protein>
<dbReference type="GO" id="GO:0016787">
    <property type="term" value="F:hydrolase activity"/>
    <property type="evidence" value="ECO:0007669"/>
    <property type="project" value="UniProtKB-KW"/>
</dbReference>
<dbReference type="SUPFAM" id="SSF52540">
    <property type="entry name" value="P-loop containing nucleoside triphosphate hydrolases"/>
    <property type="match status" value="1"/>
</dbReference>
<sequence>MDAPQQALADDAARRNALASHERSLLVEAGAGSGKTAVMAGRIAMMLAEGIAPRFIAAVTFTELAASELVMRVREFVNALMGVASENGK</sequence>
<dbReference type="RefSeq" id="WP_220151450.1">
    <property type="nucleotide sequence ID" value="NZ_JPWH01000017.1"/>
</dbReference>
<feature type="domain" description="UvrD-like helicase ATP-binding" evidence="5">
    <location>
        <begin position="13"/>
        <end position="78"/>
    </location>
</feature>
<evidence type="ECO:0000313" key="6">
    <source>
        <dbReference type="EMBL" id="RCK45291.1"/>
    </source>
</evidence>
<proteinExistence type="predicted"/>
<keyword evidence="3" id="KW-0347">Helicase</keyword>
<dbReference type="Proteomes" id="UP000252517">
    <property type="component" value="Unassembled WGS sequence"/>
</dbReference>
<keyword evidence="1" id="KW-0547">Nucleotide-binding</keyword>
<dbReference type="Gene3D" id="3.40.50.300">
    <property type="entry name" value="P-loop containing nucleotide triphosphate hydrolases"/>
    <property type="match status" value="1"/>
</dbReference>
<name>A0A367WXQ5_9PROT</name>
<dbReference type="GO" id="GO:0005524">
    <property type="term" value="F:ATP binding"/>
    <property type="evidence" value="ECO:0007669"/>
    <property type="project" value="UniProtKB-KW"/>
</dbReference>
<dbReference type="InterPro" id="IPR027417">
    <property type="entry name" value="P-loop_NTPase"/>
</dbReference>
<evidence type="ECO:0000256" key="4">
    <source>
        <dbReference type="ARBA" id="ARBA00022840"/>
    </source>
</evidence>
<dbReference type="GO" id="GO:0009338">
    <property type="term" value="C:exodeoxyribonuclease V complex"/>
    <property type="evidence" value="ECO:0007669"/>
    <property type="project" value="TreeGrafter"/>
</dbReference>
<dbReference type="PANTHER" id="PTHR11070">
    <property type="entry name" value="UVRD / RECB / PCRA DNA HELICASE FAMILY MEMBER"/>
    <property type="match status" value="1"/>
</dbReference>
<gene>
    <name evidence="6" type="ORF">TH25_18330</name>
</gene>
<comment type="caution">
    <text evidence="6">The sequence shown here is derived from an EMBL/GenBank/DDBJ whole genome shotgun (WGS) entry which is preliminary data.</text>
</comment>
<evidence type="ECO:0000256" key="3">
    <source>
        <dbReference type="ARBA" id="ARBA00022806"/>
    </source>
</evidence>
<accession>A0A367WXQ5</accession>
<dbReference type="AlphaFoldDB" id="A0A367WXQ5"/>
<dbReference type="EMBL" id="JPWH01000017">
    <property type="protein sequence ID" value="RCK45291.1"/>
    <property type="molecule type" value="Genomic_DNA"/>
</dbReference>
<evidence type="ECO:0000259" key="5">
    <source>
        <dbReference type="Pfam" id="PF00580"/>
    </source>
</evidence>
<dbReference type="InterPro" id="IPR014016">
    <property type="entry name" value="UvrD-like_ATP-bd"/>
</dbReference>
<dbReference type="GO" id="GO:0000725">
    <property type="term" value="P:recombinational repair"/>
    <property type="evidence" value="ECO:0007669"/>
    <property type="project" value="TreeGrafter"/>
</dbReference>
<dbReference type="GO" id="GO:0043138">
    <property type="term" value="F:3'-5' DNA helicase activity"/>
    <property type="evidence" value="ECO:0007669"/>
    <property type="project" value="TreeGrafter"/>
</dbReference>
<evidence type="ECO:0000313" key="7">
    <source>
        <dbReference type="Proteomes" id="UP000252517"/>
    </source>
</evidence>
<keyword evidence="2" id="KW-0378">Hydrolase</keyword>
<dbReference type="GO" id="GO:0003677">
    <property type="term" value="F:DNA binding"/>
    <property type="evidence" value="ECO:0007669"/>
    <property type="project" value="InterPro"/>
</dbReference>
<dbReference type="InterPro" id="IPR000212">
    <property type="entry name" value="DNA_helicase_UvrD/REP"/>
</dbReference>
<dbReference type="Pfam" id="PF00580">
    <property type="entry name" value="UvrD-helicase"/>
    <property type="match status" value="1"/>
</dbReference>
<evidence type="ECO:0000256" key="2">
    <source>
        <dbReference type="ARBA" id="ARBA00022801"/>
    </source>
</evidence>
<dbReference type="GO" id="GO:0005829">
    <property type="term" value="C:cytosol"/>
    <property type="evidence" value="ECO:0007669"/>
    <property type="project" value="TreeGrafter"/>
</dbReference>
<evidence type="ECO:0000256" key="1">
    <source>
        <dbReference type="ARBA" id="ARBA00022741"/>
    </source>
</evidence>
<keyword evidence="4" id="KW-0067">ATP-binding</keyword>
<organism evidence="6 7">
    <name type="scientific">Thalassospira profundimaris</name>
    <dbReference type="NCBI Taxonomy" id="502049"/>
    <lineage>
        <taxon>Bacteria</taxon>
        <taxon>Pseudomonadati</taxon>
        <taxon>Pseudomonadota</taxon>
        <taxon>Alphaproteobacteria</taxon>
        <taxon>Rhodospirillales</taxon>
        <taxon>Thalassospiraceae</taxon>
        <taxon>Thalassospira</taxon>
    </lineage>
</organism>
<dbReference type="PANTHER" id="PTHR11070:SF23">
    <property type="entry name" value="RECBCD ENZYME SUBUNIT RECB"/>
    <property type="match status" value="1"/>
</dbReference>
<reference evidence="6 7" key="1">
    <citation type="submission" date="2014-07" db="EMBL/GenBank/DDBJ databases">
        <title>Draft genome sequence of Thalassospira profundimaris S25-3-2.</title>
        <authorList>
            <person name="Lai Q."/>
            <person name="Shao Z."/>
        </authorList>
    </citation>
    <scope>NUCLEOTIDE SEQUENCE [LARGE SCALE GENOMIC DNA]</scope>
    <source>
        <strain evidence="6 7">S25-3-2</strain>
    </source>
</reference>